<dbReference type="InterPro" id="IPR005656">
    <property type="entry name" value="MmgE_PrpD"/>
</dbReference>
<dbReference type="InterPro" id="IPR042183">
    <property type="entry name" value="MmgE/PrpD_sf_1"/>
</dbReference>
<dbReference type="EMBL" id="QYUQ01000002">
    <property type="protein sequence ID" value="RJG03092.1"/>
    <property type="molecule type" value="Genomic_DNA"/>
</dbReference>
<comment type="caution">
    <text evidence="4">The sequence shown here is derived from an EMBL/GenBank/DDBJ whole genome shotgun (WGS) entry which is preliminary data.</text>
</comment>
<evidence type="ECO:0008006" key="6">
    <source>
        <dbReference type="Google" id="ProtNLM"/>
    </source>
</evidence>
<dbReference type="Pfam" id="PF03972">
    <property type="entry name" value="MmgE_PrpD_N"/>
    <property type="match status" value="1"/>
</dbReference>
<comment type="similarity">
    <text evidence="1">Belongs to the PrpD family.</text>
</comment>
<feature type="domain" description="MmgE/PrpD N-terminal" evidence="2">
    <location>
        <begin position="67"/>
        <end position="310"/>
    </location>
</feature>
<keyword evidence="5" id="KW-1185">Reference proteome</keyword>
<feature type="domain" description="MmgE/PrpD C-terminal" evidence="3">
    <location>
        <begin position="338"/>
        <end position="507"/>
    </location>
</feature>
<dbReference type="Gene3D" id="3.30.1330.120">
    <property type="entry name" value="2-methylcitrate dehydratase PrpD"/>
    <property type="match status" value="1"/>
</dbReference>
<evidence type="ECO:0000256" key="1">
    <source>
        <dbReference type="ARBA" id="ARBA00006174"/>
    </source>
</evidence>
<sequence length="536" mass="57278">MGGLVASRHWQLSCRLLFFCCLSTRCGGKHRSARALSQKILRLTAPAVLSQHQKRKEYDMQETYTARLAEFACSNTYETLPPSVTKATKRLLKDTLGCAVAGFDLPSSEIVSKVIQAYGGAEEATVLVSGKKMPAPLATYINSHLVNAIDADDTYKYKAHLAAATLPAAIAMAERQNSSGKELIAAIAVGFEVAGRIGMSLKGLMVTPEGEQKFAPVSGYSWGAFGAVVCAGRLLGLNYEQMLNAINITASTIPVAASGKFGETLPRPMTKYAMYGTLGEAGIVAALLAKEGFTGEPAMLDGDNGLWRMLGSLGVDWDRLTEGLGENWGVELVAYKPYPGCRFAGAAIDMLLKIKEKQGLGAEEIERIEVAAPGVALVKKLDSPVVESMVDACFSIPFLLGCALHGGVPGPGWHTPAARANPAIRAFMDRVVVDVEPTAGQVAAEDLKRLGHIARMRCAIKVHARGQVFSASSDYAHGDPYIPESVMTDAEMDMKFSNFCATELTSAQISTAIGILDNLEAERDLTALLAQLVRQE</sequence>
<dbReference type="GO" id="GO:0016829">
    <property type="term" value="F:lyase activity"/>
    <property type="evidence" value="ECO:0007669"/>
    <property type="project" value="InterPro"/>
</dbReference>
<dbReference type="Pfam" id="PF19305">
    <property type="entry name" value="MmgE_PrpD_C"/>
    <property type="match status" value="1"/>
</dbReference>
<evidence type="ECO:0000259" key="2">
    <source>
        <dbReference type="Pfam" id="PF03972"/>
    </source>
</evidence>
<dbReference type="PANTHER" id="PTHR16943:SF8">
    <property type="entry name" value="2-METHYLCITRATE DEHYDRATASE"/>
    <property type="match status" value="1"/>
</dbReference>
<evidence type="ECO:0000259" key="3">
    <source>
        <dbReference type="Pfam" id="PF19305"/>
    </source>
</evidence>
<dbReference type="Proteomes" id="UP000266327">
    <property type="component" value="Unassembled WGS sequence"/>
</dbReference>
<dbReference type="AlphaFoldDB" id="A0A3A3G946"/>
<gene>
    <name evidence="4" type="ORF">D3878_17145</name>
</gene>
<dbReference type="PANTHER" id="PTHR16943">
    <property type="entry name" value="2-METHYLCITRATE DEHYDRATASE-RELATED"/>
    <property type="match status" value="1"/>
</dbReference>
<name>A0A3A3G946_9BURK</name>
<evidence type="ECO:0000313" key="5">
    <source>
        <dbReference type="Proteomes" id="UP000266327"/>
    </source>
</evidence>
<reference evidence="5" key="1">
    <citation type="submission" date="2018-09" db="EMBL/GenBank/DDBJ databases">
        <authorList>
            <person name="Zhu H."/>
        </authorList>
    </citation>
    <scope>NUCLEOTIDE SEQUENCE [LARGE SCALE GENOMIC DNA]</scope>
    <source>
        <strain evidence="5">K1S02-23</strain>
    </source>
</reference>
<protein>
    <recommendedName>
        <fullName evidence="6">MmgE/PrpD family protein</fullName>
    </recommendedName>
</protein>
<accession>A0A3A3G946</accession>
<dbReference type="Gene3D" id="1.10.4100.10">
    <property type="entry name" value="2-methylcitrate dehydratase PrpD"/>
    <property type="match status" value="1"/>
</dbReference>
<proteinExistence type="inferred from homology"/>
<organism evidence="4 5">
    <name type="scientific">Noviherbaspirillum sedimenti</name>
    <dbReference type="NCBI Taxonomy" id="2320865"/>
    <lineage>
        <taxon>Bacteria</taxon>
        <taxon>Pseudomonadati</taxon>
        <taxon>Pseudomonadota</taxon>
        <taxon>Betaproteobacteria</taxon>
        <taxon>Burkholderiales</taxon>
        <taxon>Oxalobacteraceae</taxon>
        <taxon>Noviherbaspirillum</taxon>
    </lineage>
</organism>
<dbReference type="InterPro" id="IPR042188">
    <property type="entry name" value="MmgE/PrpD_sf_2"/>
</dbReference>
<dbReference type="InterPro" id="IPR036148">
    <property type="entry name" value="MmgE/PrpD_sf"/>
</dbReference>
<dbReference type="InterPro" id="IPR045336">
    <property type="entry name" value="MmgE_PrpD_N"/>
</dbReference>
<evidence type="ECO:0000313" key="4">
    <source>
        <dbReference type="EMBL" id="RJG03092.1"/>
    </source>
</evidence>
<dbReference type="SUPFAM" id="SSF103378">
    <property type="entry name" value="2-methylcitrate dehydratase PrpD"/>
    <property type="match status" value="1"/>
</dbReference>
<dbReference type="InterPro" id="IPR045337">
    <property type="entry name" value="MmgE_PrpD_C"/>
</dbReference>